<feature type="signal peptide" evidence="1">
    <location>
        <begin position="1"/>
        <end position="17"/>
    </location>
</feature>
<evidence type="ECO:0000313" key="2">
    <source>
        <dbReference type="EMBL" id="QDS71403.1"/>
    </source>
</evidence>
<gene>
    <name evidence="2" type="ORF">FKW77_003138</name>
</gene>
<organism evidence="2 3">
    <name type="scientific">Venturia effusa</name>
    <dbReference type="NCBI Taxonomy" id="50376"/>
    <lineage>
        <taxon>Eukaryota</taxon>
        <taxon>Fungi</taxon>
        <taxon>Dikarya</taxon>
        <taxon>Ascomycota</taxon>
        <taxon>Pezizomycotina</taxon>
        <taxon>Dothideomycetes</taxon>
        <taxon>Pleosporomycetidae</taxon>
        <taxon>Venturiales</taxon>
        <taxon>Venturiaceae</taxon>
        <taxon>Venturia</taxon>
    </lineage>
</organism>
<feature type="chain" id="PRO_5021917807" evidence="1">
    <location>
        <begin position="18"/>
        <end position="122"/>
    </location>
</feature>
<keyword evidence="3" id="KW-1185">Reference proteome</keyword>
<keyword evidence="1" id="KW-0732">Signal</keyword>
<sequence>MKASTLVFLLPVAAVTAQRIPQHPPDPWVPDHPIMVVGGVAGGEIMGEVMWGRGWVVMNMMDMGEVPVGGEMGGENMAPLGRGNGMFPGIMTRSLVRKNKLRGDKSAIVPGIQRHLNRRRKG</sequence>
<reference evidence="2 3" key="1">
    <citation type="submission" date="2019-07" db="EMBL/GenBank/DDBJ databases">
        <title>Finished genome of Venturia effusa.</title>
        <authorList>
            <person name="Young C.A."/>
            <person name="Cox M.P."/>
            <person name="Ganley A.R.D."/>
            <person name="David W.J."/>
        </authorList>
    </citation>
    <scope>NUCLEOTIDE SEQUENCE [LARGE SCALE GENOMIC DNA]</scope>
    <source>
        <strain evidence="3">albino</strain>
    </source>
</reference>
<evidence type="ECO:0000313" key="3">
    <source>
        <dbReference type="Proteomes" id="UP000316270"/>
    </source>
</evidence>
<dbReference type="EMBL" id="CP042190">
    <property type="protein sequence ID" value="QDS71403.1"/>
    <property type="molecule type" value="Genomic_DNA"/>
</dbReference>
<evidence type="ECO:0000256" key="1">
    <source>
        <dbReference type="SAM" id="SignalP"/>
    </source>
</evidence>
<proteinExistence type="predicted"/>
<name>A0A517L6Z9_9PEZI</name>
<dbReference type="Proteomes" id="UP000316270">
    <property type="component" value="Chromosome 6"/>
</dbReference>
<dbReference type="AlphaFoldDB" id="A0A517L6Z9"/>
<protein>
    <submittedName>
        <fullName evidence="2">Uncharacterized protein</fullName>
    </submittedName>
</protein>
<accession>A0A517L6Z9</accession>